<evidence type="ECO:0000313" key="2">
    <source>
        <dbReference type="EMBL" id="KAJ8377496.1"/>
    </source>
</evidence>
<keyword evidence="3" id="KW-1185">Reference proteome</keyword>
<organism evidence="2 3">
    <name type="scientific">Aldrovandia affinis</name>
    <dbReference type="NCBI Taxonomy" id="143900"/>
    <lineage>
        <taxon>Eukaryota</taxon>
        <taxon>Metazoa</taxon>
        <taxon>Chordata</taxon>
        <taxon>Craniata</taxon>
        <taxon>Vertebrata</taxon>
        <taxon>Euteleostomi</taxon>
        <taxon>Actinopterygii</taxon>
        <taxon>Neopterygii</taxon>
        <taxon>Teleostei</taxon>
        <taxon>Notacanthiformes</taxon>
        <taxon>Halosauridae</taxon>
        <taxon>Aldrovandia</taxon>
    </lineage>
</organism>
<dbReference type="AlphaFoldDB" id="A0AAD7W2X1"/>
<proteinExistence type="predicted"/>
<dbReference type="EMBL" id="JAINUG010000351">
    <property type="protein sequence ID" value="KAJ8377496.1"/>
    <property type="molecule type" value="Genomic_DNA"/>
</dbReference>
<sequence length="111" mass="12155">METSLSHAVRMQTRGYRDHGPPRAPSLAVWPRGGRPGPKVSHTRPFVCAPRIRATMGNRARAVLIALHYFTPQLVGWRGGLLAFSLIDNGPPGLGFQGKEMRTHMEGGSEL</sequence>
<accession>A0AAD7W2X1</accession>
<gene>
    <name evidence="2" type="ORF">AAFF_G00259640</name>
</gene>
<reference evidence="2" key="1">
    <citation type="journal article" date="2023" name="Science">
        <title>Genome structures resolve the early diversification of teleost fishes.</title>
        <authorList>
            <person name="Parey E."/>
            <person name="Louis A."/>
            <person name="Montfort J."/>
            <person name="Bouchez O."/>
            <person name="Roques C."/>
            <person name="Iampietro C."/>
            <person name="Lluch J."/>
            <person name="Castinel A."/>
            <person name="Donnadieu C."/>
            <person name="Desvignes T."/>
            <person name="Floi Bucao C."/>
            <person name="Jouanno E."/>
            <person name="Wen M."/>
            <person name="Mejri S."/>
            <person name="Dirks R."/>
            <person name="Jansen H."/>
            <person name="Henkel C."/>
            <person name="Chen W.J."/>
            <person name="Zahm M."/>
            <person name="Cabau C."/>
            <person name="Klopp C."/>
            <person name="Thompson A.W."/>
            <person name="Robinson-Rechavi M."/>
            <person name="Braasch I."/>
            <person name="Lecointre G."/>
            <person name="Bobe J."/>
            <person name="Postlethwait J.H."/>
            <person name="Berthelot C."/>
            <person name="Roest Crollius H."/>
            <person name="Guiguen Y."/>
        </authorList>
    </citation>
    <scope>NUCLEOTIDE SEQUENCE</scope>
    <source>
        <strain evidence="2">NC1722</strain>
    </source>
</reference>
<name>A0AAD7W2X1_9TELE</name>
<evidence type="ECO:0000313" key="3">
    <source>
        <dbReference type="Proteomes" id="UP001221898"/>
    </source>
</evidence>
<protein>
    <submittedName>
        <fullName evidence="2">Uncharacterized protein</fullName>
    </submittedName>
</protein>
<dbReference type="Proteomes" id="UP001221898">
    <property type="component" value="Unassembled WGS sequence"/>
</dbReference>
<evidence type="ECO:0000256" key="1">
    <source>
        <dbReference type="SAM" id="MobiDB-lite"/>
    </source>
</evidence>
<comment type="caution">
    <text evidence="2">The sequence shown here is derived from an EMBL/GenBank/DDBJ whole genome shotgun (WGS) entry which is preliminary data.</text>
</comment>
<feature type="region of interest" description="Disordered" evidence="1">
    <location>
        <begin position="1"/>
        <end position="43"/>
    </location>
</feature>